<dbReference type="EMBL" id="SSCJ01000003">
    <property type="protein sequence ID" value="MDI4509532.1"/>
    <property type="molecule type" value="Genomic_DNA"/>
</dbReference>
<accession>A0AAW6TGQ6</accession>
<gene>
    <name evidence="3" type="ORF">E6P75_04815</name>
</gene>
<dbReference type="InterPro" id="IPR001296">
    <property type="entry name" value="Glyco_trans_1"/>
</dbReference>
<dbReference type="CDD" id="cd03808">
    <property type="entry name" value="GT4_CapM-like"/>
    <property type="match status" value="1"/>
</dbReference>
<protein>
    <submittedName>
        <fullName evidence="3">Glycosyltransferase family 1 protein</fullName>
    </submittedName>
</protein>
<organism evidence="3">
    <name type="scientific">Faucicola osloensis</name>
    <name type="common">Moraxella osloensis</name>
    <dbReference type="NCBI Taxonomy" id="34062"/>
    <lineage>
        <taxon>Bacteria</taxon>
        <taxon>Pseudomonadati</taxon>
        <taxon>Pseudomonadota</taxon>
        <taxon>Gammaproteobacteria</taxon>
        <taxon>Moraxellales</taxon>
        <taxon>Moraxellaceae</taxon>
        <taxon>Faucicola</taxon>
    </lineage>
</organism>
<name>A0AAW6TGQ6_FAUOS</name>
<dbReference type="GO" id="GO:1901135">
    <property type="term" value="P:carbohydrate derivative metabolic process"/>
    <property type="evidence" value="ECO:0007669"/>
    <property type="project" value="UniProtKB-ARBA"/>
</dbReference>
<dbReference type="Pfam" id="PF00534">
    <property type="entry name" value="Glycos_transf_1"/>
    <property type="match status" value="1"/>
</dbReference>
<proteinExistence type="predicted"/>
<dbReference type="InterPro" id="IPR028098">
    <property type="entry name" value="Glyco_trans_4-like_N"/>
</dbReference>
<comment type="caution">
    <text evidence="3">The sequence shown here is derived from an EMBL/GenBank/DDBJ whole genome shotgun (WGS) entry which is preliminary data.</text>
</comment>
<dbReference type="Pfam" id="PF13439">
    <property type="entry name" value="Glyco_transf_4"/>
    <property type="match status" value="1"/>
</dbReference>
<dbReference type="AlphaFoldDB" id="A0AAW6TGQ6"/>
<feature type="domain" description="Glycosyl transferase family 1" evidence="1">
    <location>
        <begin position="187"/>
        <end position="351"/>
    </location>
</feature>
<evidence type="ECO:0000259" key="1">
    <source>
        <dbReference type="Pfam" id="PF00534"/>
    </source>
</evidence>
<evidence type="ECO:0000259" key="2">
    <source>
        <dbReference type="Pfam" id="PF13439"/>
    </source>
</evidence>
<dbReference type="SUPFAM" id="SSF53756">
    <property type="entry name" value="UDP-Glycosyltransferase/glycogen phosphorylase"/>
    <property type="match status" value="1"/>
</dbReference>
<dbReference type="Gene3D" id="3.40.50.2000">
    <property type="entry name" value="Glycogen Phosphorylase B"/>
    <property type="match status" value="2"/>
</dbReference>
<reference evidence="3" key="1">
    <citation type="submission" date="2019-04" db="EMBL/GenBank/DDBJ databases">
        <title>Moraxella osloensis CCUG 73412, isolated from corneal scrapings as causative agent of keratitis.</title>
        <authorList>
            <person name="Connolly G."/>
            <person name="Jaen-Luchoro D."/>
            <person name="Pinyeiro-Iglesias B."/>
            <person name="Curry A."/>
            <person name="Knowles S."/>
            <person name="Moore E.R.B."/>
        </authorList>
    </citation>
    <scope>NUCLEOTIDE SEQUENCE</scope>
    <source>
        <strain evidence="3">CCUG 73412</strain>
    </source>
</reference>
<dbReference type="PANTHER" id="PTHR12526">
    <property type="entry name" value="GLYCOSYLTRANSFERASE"/>
    <property type="match status" value="1"/>
</dbReference>
<evidence type="ECO:0000313" key="3">
    <source>
        <dbReference type="EMBL" id="MDI4509532.1"/>
    </source>
</evidence>
<sequence length="375" mass="43054">MKPKKFFLMTTIPITLNFFKDQVRELSKDFEMTLVSSPENLLSEIARRENVKYQAIAMKRDISLKDDITSFLKILYLFAKKRPDIIHCNTPKASLLGLTTGYLTRVPTRIYYIHGLRYEGATGKKQQLLINLEKLNCFCATDIIAVSHGVKQKVEQKLTRKPVTVIHYGSANGLVIEEFSNDNYNTKVIREEYGINENDFVFGFVGRLVKDKGIEELVQAFNQLEQKNIKLLLVGNYEPELDPLSQEALQTIKNNPNIIEVGFQKDVKKFLSIMNLFVSPSYREGFGVAVLEANLMQVPVLVSDITGHSEIVTEGKNGFFVKSKNILDLQEKMSHLITRKEQLNQMRPACREEVIKKFNHNDVFQQALLFYSQFK</sequence>
<feature type="domain" description="Glycosyltransferase subfamily 4-like N-terminal" evidence="2">
    <location>
        <begin position="23"/>
        <end position="169"/>
    </location>
</feature>
<dbReference type="GO" id="GO:0016757">
    <property type="term" value="F:glycosyltransferase activity"/>
    <property type="evidence" value="ECO:0007669"/>
    <property type="project" value="InterPro"/>
</dbReference>
<dbReference type="PANTHER" id="PTHR12526:SF630">
    <property type="entry name" value="GLYCOSYLTRANSFERASE"/>
    <property type="match status" value="1"/>
</dbReference>